<accession>A0A0A9EKY2</accession>
<sequence>MGNRSDTSTAADLSWTKLLAKNQPHFSFLDT</sequence>
<organism evidence="1">
    <name type="scientific">Arundo donax</name>
    <name type="common">Giant reed</name>
    <name type="synonym">Donax arundinaceus</name>
    <dbReference type="NCBI Taxonomy" id="35708"/>
    <lineage>
        <taxon>Eukaryota</taxon>
        <taxon>Viridiplantae</taxon>
        <taxon>Streptophyta</taxon>
        <taxon>Embryophyta</taxon>
        <taxon>Tracheophyta</taxon>
        <taxon>Spermatophyta</taxon>
        <taxon>Magnoliopsida</taxon>
        <taxon>Liliopsida</taxon>
        <taxon>Poales</taxon>
        <taxon>Poaceae</taxon>
        <taxon>PACMAD clade</taxon>
        <taxon>Arundinoideae</taxon>
        <taxon>Arundineae</taxon>
        <taxon>Arundo</taxon>
    </lineage>
</organism>
<reference evidence="1" key="1">
    <citation type="submission" date="2014-09" db="EMBL/GenBank/DDBJ databases">
        <authorList>
            <person name="Magalhaes I.L.F."/>
            <person name="Oliveira U."/>
            <person name="Santos F.R."/>
            <person name="Vidigal T.H.D.A."/>
            <person name="Brescovit A.D."/>
            <person name="Santos A.J."/>
        </authorList>
    </citation>
    <scope>NUCLEOTIDE SEQUENCE</scope>
    <source>
        <tissue evidence="1">Shoot tissue taken approximately 20 cm above the soil surface</tissue>
    </source>
</reference>
<proteinExistence type="predicted"/>
<reference evidence="1" key="2">
    <citation type="journal article" date="2015" name="Data Brief">
        <title>Shoot transcriptome of the giant reed, Arundo donax.</title>
        <authorList>
            <person name="Barrero R.A."/>
            <person name="Guerrero F.D."/>
            <person name="Moolhuijzen P."/>
            <person name="Goolsby J.A."/>
            <person name="Tidwell J."/>
            <person name="Bellgard S.E."/>
            <person name="Bellgard M.I."/>
        </authorList>
    </citation>
    <scope>NUCLEOTIDE SEQUENCE</scope>
    <source>
        <tissue evidence="1">Shoot tissue taken approximately 20 cm above the soil surface</tissue>
    </source>
</reference>
<dbReference type="EMBL" id="GBRH01197134">
    <property type="protein sequence ID" value="JAE00762.1"/>
    <property type="molecule type" value="Transcribed_RNA"/>
</dbReference>
<evidence type="ECO:0000313" key="1">
    <source>
        <dbReference type="EMBL" id="JAE00762.1"/>
    </source>
</evidence>
<name>A0A0A9EKY2_ARUDO</name>
<dbReference type="AlphaFoldDB" id="A0A0A9EKY2"/>
<protein>
    <submittedName>
        <fullName evidence="1">GSVIVT01015456001</fullName>
    </submittedName>
</protein>